<dbReference type="Pfam" id="PF21028">
    <property type="entry name" value="DUF1285_C"/>
    <property type="match status" value="1"/>
</dbReference>
<dbReference type="EMBL" id="JBHTBR010000002">
    <property type="protein sequence ID" value="MFC7291359.1"/>
    <property type="molecule type" value="Genomic_DNA"/>
</dbReference>
<dbReference type="RefSeq" id="WP_382166554.1">
    <property type="nucleotide sequence ID" value="NZ_JBHTBR010000002.1"/>
</dbReference>
<dbReference type="PIRSF" id="PIRSF029557">
    <property type="entry name" value="UCP029557"/>
    <property type="match status" value="1"/>
</dbReference>
<dbReference type="InterPro" id="IPR048341">
    <property type="entry name" value="DUF1285_N"/>
</dbReference>
<dbReference type="Gene3D" id="2.30.270.10">
    <property type="entry name" value="duf1285 protein"/>
    <property type="match status" value="1"/>
</dbReference>
<gene>
    <name evidence="3" type="ORF">ACFQS8_07000</name>
</gene>
<dbReference type="InterPro" id="IPR010707">
    <property type="entry name" value="DUF1285"/>
</dbReference>
<reference evidence="4" key="1">
    <citation type="journal article" date="2019" name="Int. J. Syst. Evol. Microbiol.">
        <title>The Global Catalogue of Microorganisms (GCM) 10K type strain sequencing project: providing services to taxonomists for standard genome sequencing and annotation.</title>
        <authorList>
            <consortium name="The Broad Institute Genomics Platform"/>
            <consortium name="The Broad Institute Genome Sequencing Center for Infectious Disease"/>
            <person name="Wu L."/>
            <person name="Ma J."/>
        </authorList>
    </citation>
    <scope>NUCLEOTIDE SEQUENCE [LARGE SCALE GENOMIC DNA]</scope>
    <source>
        <strain evidence="4">CCUG 51308</strain>
    </source>
</reference>
<comment type="caution">
    <text evidence="3">The sequence shown here is derived from an EMBL/GenBank/DDBJ whole genome shotgun (WGS) entry which is preliminary data.</text>
</comment>
<dbReference type="Pfam" id="PF06938">
    <property type="entry name" value="DUF1285_N"/>
    <property type="match status" value="1"/>
</dbReference>
<dbReference type="Proteomes" id="UP001596492">
    <property type="component" value="Unassembled WGS sequence"/>
</dbReference>
<accession>A0ABW2IJQ2</accession>
<proteinExistence type="predicted"/>
<dbReference type="Gene3D" id="3.10.540.10">
    <property type="entry name" value="duf1285 like domain"/>
    <property type="match status" value="1"/>
</dbReference>
<dbReference type="InterPro" id="IPR023361">
    <property type="entry name" value="DUF1285_beta_roll_sf"/>
</dbReference>
<dbReference type="InterPro" id="IPR048342">
    <property type="entry name" value="DUF1285_C"/>
</dbReference>
<evidence type="ECO:0000313" key="3">
    <source>
        <dbReference type="EMBL" id="MFC7291359.1"/>
    </source>
</evidence>
<evidence type="ECO:0000259" key="2">
    <source>
        <dbReference type="Pfam" id="PF21028"/>
    </source>
</evidence>
<organism evidence="3 4">
    <name type="scientific">Hirschia litorea</name>
    <dbReference type="NCBI Taxonomy" id="1199156"/>
    <lineage>
        <taxon>Bacteria</taxon>
        <taxon>Pseudomonadati</taxon>
        <taxon>Pseudomonadota</taxon>
        <taxon>Alphaproteobacteria</taxon>
        <taxon>Hyphomonadales</taxon>
        <taxon>Hyphomonadaceae</taxon>
        <taxon>Hirschia</taxon>
    </lineage>
</organism>
<evidence type="ECO:0000259" key="1">
    <source>
        <dbReference type="Pfam" id="PF06938"/>
    </source>
</evidence>
<protein>
    <submittedName>
        <fullName evidence="3">DUF1285 domain-containing protein</fullName>
    </submittedName>
</protein>
<feature type="domain" description="DUF1285" evidence="2">
    <location>
        <begin position="104"/>
        <end position="198"/>
    </location>
</feature>
<feature type="domain" description="DUF1285" evidence="1">
    <location>
        <begin position="37"/>
        <end position="103"/>
    </location>
</feature>
<keyword evidence="4" id="KW-1185">Reference proteome</keyword>
<name>A0ABW2IJQ2_9PROT</name>
<evidence type="ECO:0000313" key="4">
    <source>
        <dbReference type="Proteomes" id="UP001596492"/>
    </source>
</evidence>
<sequence>MRKTDEENSKEVISDPLQAVLSALKTQAGSDGKRGLPPVHLWNPEHCGDIGMEIRKDGSWWHDGGIIGRQKIVRLFATILRKDPDGIYLVTPHEKVIVHVEDAPFIATRIDRVIEDEAQKLVVATNVGDVFVIDAEHPLRVSVDIETGEPAPYVEVRAGLEAKIARAPFYELVEWAEPIEGKDGNVIGVSSAGQVFELGSIE</sequence>